<protein>
    <recommendedName>
        <fullName evidence="2">DUF3444 domain-containing protein</fullName>
    </recommendedName>
</protein>
<name>A0A8J5SB80_ZIZPA</name>
<dbReference type="InterPro" id="IPR024593">
    <property type="entry name" value="DUF3444"/>
</dbReference>
<keyword evidence="4" id="KW-1185">Reference proteome</keyword>
<feature type="region of interest" description="Disordered" evidence="1">
    <location>
        <begin position="214"/>
        <end position="236"/>
    </location>
</feature>
<gene>
    <name evidence="3" type="ORF">GUJ93_ZPchr0001g32323</name>
</gene>
<feature type="domain" description="DUF3444" evidence="2">
    <location>
        <begin position="2"/>
        <end position="205"/>
    </location>
</feature>
<evidence type="ECO:0000313" key="3">
    <source>
        <dbReference type="EMBL" id="KAG8054141.1"/>
    </source>
</evidence>
<proteinExistence type="predicted"/>
<evidence type="ECO:0000313" key="4">
    <source>
        <dbReference type="Proteomes" id="UP000729402"/>
    </source>
</evidence>
<dbReference type="AlphaFoldDB" id="A0A8J5SB80"/>
<comment type="caution">
    <text evidence="3">The sequence shown here is derived from an EMBL/GenBank/DDBJ whole genome shotgun (WGS) entry which is preliminary data.</text>
</comment>
<reference evidence="3" key="1">
    <citation type="journal article" date="2021" name="bioRxiv">
        <title>Whole Genome Assembly and Annotation of Northern Wild Rice, Zizania palustris L., Supports a Whole Genome Duplication in the Zizania Genus.</title>
        <authorList>
            <person name="Haas M."/>
            <person name="Kono T."/>
            <person name="Macchietto M."/>
            <person name="Millas R."/>
            <person name="McGilp L."/>
            <person name="Shao M."/>
            <person name="Duquette J."/>
            <person name="Hirsch C.N."/>
            <person name="Kimball J."/>
        </authorList>
    </citation>
    <scope>NUCLEOTIDE SEQUENCE</scope>
    <source>
        <tissue evidence="3">Fresh leaf tissue</tissue>
    </source>
</reference>
<dbReference type="Proteomes" id="UP000729402">
    <property type="component" value="Unassembled WGS sequence"/>
</dbReference>
<dbReference type="Pfam" id="PF11926">
    <property type="entry name" value="DUF3444"/>
    <property type="match status" value="1"/>
</dbReference>
<dbReference type="OrthoDB" id="436519at2759"/>
<evidence type="ECO:0000259" key="2">
    <source>
        <dbReference type="Pfam" id="PF11926"/>
    </source>
</evidence>
<organism evidence="3 4">
    <name type="scientific">Zizania palustris</name>
    <name type="common">Northern wild rice</name>
    <dbReference type="NCBI Taxonomy" id="103762"/>
    <lineage>
        <taxon>Eukaryota</taxon>
        <taxon>Viridiplantae</taxon>
        <taxon>Streptophyta</taxon>
        <taxon>Embryophyta</taxon>
        <taxon>Tracheophyta</taxon>
        <taxon>Spermatophyta</taxon>
        <taxon>Magnoliopsida</taxon>
        <taxon>Liliopsida</taxon>
        <taxon>Poales</taxon>
        <taxon>Poaceae</taxon>
        <taxon>BOP clade</taxon>
        <taxon>Oryzoideae</taxon>
        <taxon>Oryzeae</taxon>
        <taxon>Zizaniinae</taxon>
        <taxon>Zizania</taxon>
    </lineage>
</organism>
<reference evidence="3" key="2">
    <citation type="submission" date="2021-02" db="EMBL/GenBank/DDBJ databases">
        <authorList>
            <person name="Kimball J.A."/>
            <person name="Haas M.W."/>
            <person name="Macchietto M."/>
            <person name="Kono T."/>
            <person name="Duquette J."/>
            <person name="Shao M."/>
        </authorList>
    </citation>
    <scope>NUCLEOTIDE SEQUENCE</scope>
    <source>
        <tissue evidence="3">Fresh leaf tissue</tissue>
    </source>
</reference>
<accession>A0A8J5SB80</accession>
<dbReference type="PANTHER" id="PTHR45089:SF24">
    <property type="entry name" value="DNAJ HEAT SHOCK N-TERMINAL DOMAIN-CONTAINING PROTEIN"/>
    <property type="match status" value="1"/>
</dbReference>
<evidence type="ECO:0000256" key="1">
    <source>
        <dbReference type="SAM" id="MobiDB-lite"/>
    </source>
</evidence>
<dbReference type="PANTHER" id="PTHR45089">
    <property type="entry name" value="DNAJ HEAT SHOCK AMINO-TERMINAL DOMAIN PROTEIN-RELATED"/>
    <property type="match status" value="1"/>
</dbReference>
<sequence>MPVPEADFYAFGDHSEASFQNGQVWAAYDEEDGMPRYYALIQKVLSTHPFKVKLAYLKVEDCSDFRASNWISNGYSKTCGNFMVGASKNTDQLNTFSHIVAWEKGPGGIIRIFPRIGDIWALYQNWSPDWNMFTHDDTIYKYELVLIIGRYNPSKGISVMPIVKVPGFVSVFKPLVDPTKRKMIPKEEMLRFSHQVPFHVLTGNEAKNSPKGCYELDPGSTPKELLQVVPQPDGVK</sequence>
<dbReference type="EMBL" id="JAAALK010000288">
    <property type="protein sequence ID" value="KAG8054141.1"/>
    <property type="molecule type" value="Genomic_DNA"/>
</dbReference>